<evidence type="ECO:0000256" key="4">
    <source>
        <dbReference type="ARBA" id="ARBA00022692"/>
    </source>
</evidence>
<feature type="transmembrane region" description="Helical" evidence="7">
    <location>
        <begin position="432"/>
        <end position="455"/>
    </location>
</feature>
<dbReference type="RefSeq" id="WP_191723398.1">
    <property type="nucleotide sequence ID" value="NZ_JACSQK010000005.1"/>
</dbReference>
<name>A0ABR8SBZ4_9BURK</name>
<dbReference type="NCBIfam" id="TIGR00797">
    <property type="entry name" value="matE"/>
    <property type="match status" value="1"/>
</dbReference>
<feature type="transmembrane region" description="Helical" evidence="7">
    <location>
        <begin position="215"/>
        <end position="234"/>
    </location>
</feature>
<keyword evidence="6 7" id="KW-0472">Membrane</keyword>
<keyword evidence="5 7" id="KW-1133">Transmembrane helix</keyword>
<feature type="transmembrane region" description="Helical" evidence="7">
    <location>
        <begin position="260"/>
        <end position="282"/>
    </location>
</feature>
<dbReference type="InterPro" id="IPR052031">
    <property type="entry name" value="Membrane_Transporter-Flippase"/>
</dbReference>
<protein>
    <submittedName>
        <fullName evidence="8">MATE family efflux transporter</fullName>
    </submittedName>
</protein>
<dbReference type="PIRSF" id="PIRSF006603">
    <property type="entry name" value="DinF"/>
    <property type="match status" value="1"/>
</dbReference>
<feature type="transmembrane region" description="Helical" evidence="7">
    <location>
        <begin position="184"/>
        <end position="203"/>
    </location>
</feature>
<accession>A0ABR8SBZ4</accession>
<gene>
    <name evidence="8" type="ORF">H9646_10905</name>
</gene>
<dbReference type="InterPro" id="IPR002528">
    <property type="entry name" value="MATE_fam"/>
</dbReference>
<feature type="transmembrane region" description="Helical" evidence="7">
    <location>
        <begin position="154"/>
        <end position="172"/>
    </location>
</feature>
<proteinExistence type="predicted"/>
<keyword evidence="4 7" id="KW-0812">Transmembrane</keyword>
<dbReference type="EMBL" id="JACSQK010000005">
    <property type="protein sequence ID" value="MBD7960996.1"/>
    <property type="molecule type" value="Genomic_DNA"/>
</dbReference>
<evidence type="ECO:0000256" key="6">
    <source>
        <dbReference type="ARBA" id="ARBA00023136"/>
    </source>
</evidence>
<organism evidence="8 9">
    <name type="scientific">Comamonas avium</name>
    <dbReference type="NCBI Taxonomy" id="2762231"/>
    <lineage>
        <taxon>Bacteria</taxon>
        <taxon>Pseudomonadati</taxon>
        <taxon>Pseudomonadota</taxon>
        <taxon>Betaproteobacteria</taxon>
        <taxon>Burkholderiales</taxon>
        <taxon>Comamonadaceae</taxon>
        <taxon>Comamonas</taxon>
    </lineage>
</organism>
<dbReference type="Proteomes" id="UP000634919">
    <property type="component" value="Unassembled WGS sequence"/>
</dbReference>
<dbReference type="PANTHER" id="PTHR43549">
    <property type="entry name" value="MULTIDRUG RESISTANCE PROTEIN YPNP-RELATED"/>
    <property type="match status" value="1"/>
</dbReference>
<evidence type="ECO:0000256" key="1">
    <source>
        <dbReference type="ARBA" id="ARBA00004429"/>
    </source>
</evidence>
<feature type="transmembrane region" description="Helical" evidence="7">
    <location>
        <begin position="108"/>
        <end position="134"/>
    </location>
</feature>
<evidence type="ECO:0000313" key="9">
    <source>
        <dbReference type="Proteomes" id="UP000634919"/>
    </source>
</evidence>
<feature type="transmembrane region" description="Helical" evidence="7">
    <location>
        <begin position="43"/>
        <end position="71"/>
    </location>
</feature>
<dbReference type="InterPro" id="IPR048279">
    <property type="entry name" value="MdtK-like"/>
</dbReference>
<feature type="transmembrane region" description="Helical" evidence="7">
    <location>
        <begin position="407"/>
        <end position="426"/>
    </location>
</feature>
<dbReference type="PANTHER" id="PTHR43549:SF3">
    <property type="entry name" value="MULTIDRUG RESISTANCE PROTEIN YPNP-RELATED"/>
    <property type="match status" value="1"/>
</dbReference>
<feature type="transmembrane region" description="Helical" evidence="7">
    <location>
        <begin position="333"/>
        <end position="355"/>
    </location>
</feature>
<evidence type="ECO:0000313" key="8">
    <source>
        <dbReference type="EMBL" id="MBD7960996.1"/>
    </source>
</evidence>
<reference evidence="8 9" key="1">
    <citation type="submission" date="2020-08" db="EMBL/GenBank/DDBJ databases">
        <title>A Genomic Blueprint of the Chicken Gut Microbiome.</title>
        <authorList>
            <person name="Gilroy R."/>
            <person name="Ravi A."/>
            <person name="Getino M."/>
            <person name="Pursley I."/>
            <person name="Horton D.L."/>
            <person name="Alikhan N.-F."/>
            <person name="Baker D."/>
            <person name="Gharbi K."/>
            <person name="Hall N."/>
            <person name="Watson M."/>
            <person name="Adriaenssens E.M."/>
            <person name="Foster-Nyarko E."/>
            <person name="Jarju S."/>
            <person name="Secka A."/>
            <person name="Antonio M."/>
            <person name="Oren A."/>
            <person name="Chaudhuri R."/>
            <person name="La Ragione R.M."/>
            <person name="Hildebrand F."/>
            <person name="Pallen M.J."/>
        </authorList>
    </citation>
    <scope>NUCLEOTIDE SEQUENCE [LARGE SCALE GENOMIC DNA]</scope>
    <source>
        <strain evidence="8 9">Sa2CVA6</strain>
    </source>
</reference>
<keyword evidence="3" id="KW-1003">Cell membrane</keyword>
<evidence type="ECO:0000256" key="3">
    <source>
        <dbReference type="ARBA" id="ARBA00022475"/>
    </source>
</evidence>
<dbReference type="CDD" id="cd13148">
    <property type="entry name" value="MATE_like_3"/>
    <property type="match status" value="1"/>
</dbReference>
<sequence>MSTVAPVAASSVAALPASSHPLLRGAIFPTLLRLSVPNMVAMGMAVLVAVAETYYVGRLGTTALAAMALVFPLAMLTQMMSNGAMGSGVSSAISRALGGGDKDKASALAVHAIVIGGVVGVLYSLLFVLCGAVFYRWLGGQGQVLQAATDFGSVLFSGAVLVWLCNTLASVVRGTGNMKLPSAILFGVSMVQIAIGGGLGLGLGPFPRWGMQGVALGNIVAMALAVVLLLWYLLRGQDKLQLRGHGAALSWPMFKDILRVGAFACISPVQTSLAALIFTGMVARLGPQALAGYGIGQRLEFLLIPIAFGVGVAAVPMVGMAMGAGQVQRARSVAWMGGWLAAAILAVLGLLVLIWPSAWSGIFTQDAQVLAYANLYLRTVGPVFGLFGMGLVLYFASLGAGYVRGPVLAGTVRLAVVMAGGAWLMLGGAASVHALFILVAVAMALYGVCTAWVVWRTPWQRS</sequence>
<comment type="subcellular location">
    <subcellularLocation>
        <location evidence="1">Cell inner membrane</location>
        <topology evidence="1">Multi-pass membrane protein</topology>
    </subcellularLocation>
</comment>
<keyword evidence="9" id="KW-1185">Reference proteome</keyword>
<evidence type="ECO:0000256" key="5">
    <source>
        <dbReference type="ARBA" id="ARBA00022989"/>
    </source>
</evidence>
<comment type="caution">
    <text evidence="8">The sequence shown here is derived from an EMBL/GenBank/DDBJ whole genome shotgun (WGS) entry which is preliminary data.</text>
</comment>
<evidence type="ECO:0000256" key="7">
    <source>
        <dbReference type="SAM" id="Phobius"/>
    </source>
</evidence>
<feature type="transmembrane region" description="Helical" evidence="7">
    <location>
        <begin position="302"/>
        <end position="321"/>
    </location>
</feature>
<dbReference type="Pfam" id="PF01554">
    <property type="entry name" value="MatE"/>
    <property type="match status" value="2"/>
</dbReference>
<keyword evidence="2" id="KW-0813">Transport</keyword>
<evidence type="ECO:0000256" key="2">
    <source>
        <dbReference type="ARBA" id="ARBA00022448"/>
    </source>
</evidence>
<feature type="transmembrane region" description="Helical" evidence="7">
    <location>
        <begin position="375"/>
        <end position="395"/>
    </location>
</feature>